<evidence type="ECO:0000313" key="2">
    <source>
        <dbReference type="Proteomes" id="UP001189000"/>
    </source>
</evidence>
<protein>
    <submittedName>
        <fullName evidence="1">Uncharacterized protein</fullName>
    </submittedName>
</protein>
<sequence length="501" mass="56834">MQMTGIICNQRYGIPNITIEAARGSGKSTVLGWFIKEAVRQMPRSTGVIVGETFVQIKSRTLPSTKEGMEMFGLFEGIDYVVGRCGKDLGFAMPFQAPDSWANVIHFSNGAIAIMVSLDNPNSGRGLNAYWVIGDEAALLTYERLFNNVLTTNRAKKAQFKGKSMLHAQIFVSSVAMTKKGEWFTNMEKLMLDEIKEKVPLNKRKYAFIKASALVNKHNLKDGWIEDMKKQSLSRILFEAEIMNIRPRGVQDGFYPQLKPNRHYYQYKDNIDLLGGVTEDYTPSCKYDTDLVRGVPLDLNLDFGGKINCGTVSQHLKSINTLNFIKEFFAKSSEQEKLSDLVKKFIDYYEPHKATCNVVHLYHDRSGYKEEANSKTTLAEDVENLLRAAGWKVINKTPNTNNPSHILKFRLIEAILSETDIRLPIVRINSDRCPNLIISMENAEVTNKDGFEKDKTSEKSKTILQEHATHFSDTFDYRLFWGFGSVIDPSYTSSYIITNLL</sequence>
<name>A0AAE4NX19_9FLAO</name>
<proteinExistence type="predicted"/>
<evidence type="ECO:0000313" key="1">
    <source>
        <dbReference type="EMBL" id="MDV3662474.1"/>
    </source>
</evidence>
<organism evidence="1 2">
    <name type="scientific">Elizabethkingia anophelis</name>
    <dbReference type="NCBI Taxonomy" id="1117645"/>
    <lineage>
        <taxon>Bacteria</taxon>
        <taxon>Pseudomonadati</taxon>
        <taxon>Bacteroidota</taxon>
        <taxon>Flavobacteriia</taxon>
        <taxon>Flavobacteriales</taxon>
        <taxon>Weeksellaceae</taxon>
        <taxon>Elizabethkingia</taxon>
    </lineage>
</organism>
<dbReference type="InterPro" id="IPR027417">
    <property type="entry name" value="P-loop_NTPase"/>
</dbReference>
<accession>A0AAE4NX19</accession>
<dbReference type="AlphaFoldDB" id="A0AAE4NX19"/>
<reference evidence="1" key="1">
    <citation type="submission" date="2023-02" db="EMBL/GenBank/DDBJ databases">
        <title>Elizabethkingia anophelis draft genomes.</title>
        <authorList>
            <person name="Nicholson A.C."/>
            <person name="Whitney A.M."/>
            <person name="Humrighouse B.W."/>
            <person name="Villarma A."/>
            <person name="Bell M."/>
            <person name="Mcquiston J."/>
        </authorList>
    </citation>
    <scope>NUCLEOTIDE SEQUENCE</scope>
    <source>
        <strain evidence="1">B4955</strain>
    </source>
</reference>
<comment type="caution">
    <text evidence="1">The sequence shown here is derived from an EMBL/GenBank/DDBJ whole genome shotgun (WGS) entry which is preliminary data.</text>
</comment>
<dbReference type="Proteomes" id="UP001189000">
    <property type="component" value="Unassembled WGS sequence"/>
</dbReference>
<dbReference type="Gene3D" id="3.40.50.300">
    <property type="entry name" value="P-loop containing nucleotide triphosphate hydrolases"/>
    <property type="match status" value="1"/>
</dbReference>
<dbReference type="EMBL" id="NWGY01000001">
    <property type="protein sequence ID" value="MDV3662474.1"/>
    <property type="molecule type" value="Genomic_DNA"/>
</dbReference>
<gene>
    <name evidence="1" type="ORF">CMU51_00165</name>
</gene>